<name>A0ABZ2MWX7_9BACI</name>
<organism evidence="1 2">
    <name type="scientific">Metabacillus rhizosphaerae</name>
    <dbReference type="NCBI Taxonomy" id="3117747"/>
    <lineage>
        <taxon>Bacteria</taxon>
        <taxon>Bacillati</taxon>
        <taxon>Bacillota</taxon>
        <taxon>Bacilli</taxon>
        <taxon>Bacillales</taxon>
        <taxon>Bacillaceae</taxon>
        <taxon>Metabacillus</taxon>
    </lineage>
</organism>
<protein>
    <submittedName>
        <fullName evidence="1">Uncharacterized protein</fullName>
    </submittedName>
</protein>
<dbReference type="Proteomes" id="UP001368328">
    <property type="component" value="Chromosome"/>
</dbReference>
<reference evidence="1 2" key="1">
    <citation type="submission" date="2024-02" db="EMBL/GenBank/DDBJ databases">
        <title>Seven novel Bacillus-like species.</title>
        <authorList>
            <person name="Liu G."/>
        </authorList>
    </citation>
    <scope>NUCLEOTIDE SEQUENCE [LARGE SCALE GENOMIC DNA]</scope>
    <source>
        <strain evidence="1 2">FJAT-53654</strain>
    </source>
</reference>
<gene>
    <name evidence="1" type="ORF">WCV66_05250</name>
</gene>
<evidence type="ECO:0000313" key="1">
    <source>
        <dbReference type="EMBL" id="WXB89645.1"/>
    </source>
</evidence>
<proteinExistence type="predicted"/>
<dbReference type="Gene3D" id="2.60.120.260">
    <property type="entry name" value="Galactose-binding domain-like"/>
    <property type="match status" value="3"/>
</dbReference>
<evidence type="ECO:0000313" key="2">
    <source>
        <dbReference type="Proteomes" id="UP001368328"/>
    </source>
</evidence>
<dbReference type="RefSeq" id="WP_338788148.1">
    <property type="nucleotide sequence ID" value="NZ_CP147403.1"/>
</dbReference>
<dbReference type="EMBL" id="CP147403">
    <property type="protein sequence ID" value="WXB89645.1"/>
    <property type="molecule type" value="Genomic_DNA"/>
</dbReference>
<accession>A0ABZ2MWX7</accession>
<sequence>MNLKKIYFARLLFSVLLFVVIIGNTTYNVVLADGIGPVLESVLLNQKKFEVGDTVTIKAIVNDNDSGVKSVLAVYQNPSDNRYLYINLKYDSNQDLWVGSYTVQDTDEEGIWSIDHWTLSDNAGNLTGIFTPQTEAEFEIINPDGDGEGPTLESLEISPKSVSVGKSINIKARVSDDKSGVKSVLAVYQNPSDNRYLYINLKYDSNQDLWVGSYTVQDTDEEGIWSIDHWTLSDNAGNLTGIFTPQTEAEFELINPDGDGEGPTLEGLEISPKSVSVGDTINIKARVSDDKSGVKSVLAVYQNPSDNRYLYINLKYDSNQDLWVGSYTVRDTDEEGIWSIDHWTLSDNAGNLTGIFEKDLNADSDFTVQGNSSNENQKIIEENDPIIKYTGTWKEVTQDGNSGGALKISESKGASAEITFSGTGITVLGKRHSLRGLADIYLDNQFVQTIDFSFNTAEFQAELYKKDGLTNGKHTLKIVVKGESAPGRTSKAVALDAFKIIGETTSDDNRFRIVFTDNRIVFTGNWREVTQDGNSGGTLKISESKGASAEITFNGTGITVLGKRHSLRGLADIYLDNQFVQTVDFSSNTAEFQAELYKKDGLTNGEHTLKIVVKGESAPGRTSKAVALDAFEIIGETTSDDNKLVIDDTDNRIVFTGNWREVTQDGNSGGTLKISESKGASAEITFNGTGITVLGKRHSLRGLADIYLDNQFVQTVDFSSNTAEFQAELYKKDGLTNGEHTLKIVVKGESAPGRTSKAVALDAIVIK</sequence>
<keyword evidence="2" id="KW-1185">Reference proteome</keyword>